<accession>A0A9X2DZ22</accession>
<keyword evidence="3" id="KW-0520">NAD</keyword>
<dbReference type="Gene3D" id="3.40.50.720">
    <property type="entry name" value="NAD(P)-binding Rossmann-like Domain"/>
    <property type="match status" value="1"/>
</dbReference>
<sequence>MRIGLVGYGTGGRFFHAPFLRVAEEVDLVGVVARSPRRRAQAEQELPGVPLYRSQAELLAAGVDAVTITTPPETRRELVLEAIAAGVHVVADKPFAPTAADGRALAGAAARAGVVLNVFHNRRFDADVRTLEAVLASGRLGEVWRVSSRFDLDDADGLDRGPLGGMLRDVGSHVVDQMLHLLGPAARVTARLDHIGEPGERTDAGFLVTIDHVGGATSSISSSKLHRLSQRELVAYGSLGGYRSDGTDVQAQAVFAGHRPLDDPEGWGYESEDRWGVLSTAAGTERIPSEKGDYAEFYRRFAAAVAGRGPEPVPALEAVATLEALDAARESDRLGRTVVLAEHSMTVRDSGGVLL</sequence>
<dbReference type="SUPFAM" id="SSF55347">
    <property type="entry name" value="Glyceraldehyde-3-phosphate dehydrogenase-like, C-terminal domain"/>
    <property type="match status" value="1"/>
</dbReference>
<dbReference type="InterPro" id="IPR055170">
    <property type="entry name" value="GFO_IDH_MocA-like_dom"/>
</dbReference>
<dbReference type="PANTHER" id="PTHR43708:SF5">
    <property type="entry name" value="CONSERVED EXPRESSED OXIDOREDUCTASE (EUROFUNG)-RELATED"/>
    <property type="match status" value="1"/>
</dbReference>
<dbReference type="InterPro" id="IPR036291">
    <property type="entry name" value="NAD(P)-bd_dom_sf"/>
</dbReference>
<dbReference type="RefSeq" id="WP_251945707.1">
    <property type="nucleotide sequence ID" value="NZ_JAMRYM010000043.1"/>
</dbReference>
<dbReference type="GO" id="GO:0000166">
    <property type="term" value="F:nucleotide binding"/>
    <property type="evidence" value="ECO:0007669"/>
    <property type="project" value="InterPro"/>
</dbReference>
<dbReference type="AlphaFoldDB" id="A0A9X2DZ22"/>
<dbReference type="InterPro" id="IPR051317">
    <property type="entry name" value="Gfo/Idh/MocA_oxidoreduct"/>
</dbReference>
<dbReference type="Pfam" id="PF22725">
    <property type="entry name" value="GFO_IDH_MocA_C3"/>
    <property type="match status" value="1"/>
</dbReference>
<evidence type="ECO:0000256" key="3">
    <source>
        <dbReference type="ARBA" id="ARBA00023027"/>
    </source>
</evidence>
<feature type="domain" description="Gfo/Idh/MocA-like oxidoreductase N-terminal" evidence="4">
    <location>
        <begin position="1"/>
        <end position="120"/>
    </location>
</feature>
<evidence type="ECO:0000256" key="2">
    <source>
        <dbReference type="ARBA" id="ARBA00023002"/>
    </source>
</evidence>
<protein>
    <submittedName>
        <fullName evidence="6">Gfo/Idh/MocA family oxidoreductase</fullName>
    </submittedName>
</protein>
<name>A0A9X2DZ22_9MICO</name>
<dbReference type="Gene3D" id="3.30.360.10">
    <property type="entry name" value="Dihydrodipicolinate Reductase, domain 2"/>
    <property type="match status" value="1"/>
</dbReference>
<keyword evidence="2" id="KW-0560">Oxidoreductase</keyword>
<evidence type="ECO:0000256" key="1">
    <source>
        <dbReference type="ARBA" id="ARBA00010928"/>
    </source>
</evidence>
<keyword evidence="7" id="KW-1185">Reference proteome</keyword>
<comment type="caution">
    <text evidence="6">The sequence shown here is derived from an EMBL/GenBank/DDBJ whole genome shotgun (WGS) entry which is preliminary data.</text>
</comment>
<feature type="domain" description="GFO/IDH/MocA-like oxidoreductase" evidence="5">
    <location>
        <begin position="128"/>
        <end position="242"/>
    </location>
</feature>
<comment type="similarity">
    <text evidence="1">Belongs to the Gfo/Idh/MocA family.</text>
</comment>
<dbReference type="EMBL" id="JAMRYM010000043">
    <property type="protein sequence ID" value="MCM6762951.1"/>
    <property type="molecule type" value="Genomic_DNA"/>
</dbReference>
<organism evidence="6 7">
    <name type="scientific">Rathayibacter rubneri</name>
    <dbReference type="NCBI Taxonomy" id="2950106"/>
    <lineage>
        <taxon>Bacteria</taxon>
        <taxon>Bacillati</taxon>
        <taxon>Actinomycetota</taxon>
        <taxon>Actinomycetes</taxon>
        <taxon>Micrococcales</taxon>
        <taxon>Microbacteriaceae</taxon>
        <taxon>Rathayibacter</taxon>
    </lineage>
</organism>
<dbReference type="Proteomes" id="UP001155240">
    <property type="component" value="Unassembled WGS sequence"/>
</dbReference>
<evidence type="ECO:0000259" key="5">
    <source>
        <dbReference type="Pfam" id="PF22725"/>
    </source>
</evidence>
<dbReference type="PANTHER" id="PTHR43708">
    <property type="entry name" value="CONSERVED EXPRESSED OXIDOREDUCTASE (EUROFUNG)"/>
    <property type="match status" value="1"/>
</dbReference>
<evidence type="ECO:0000259" key="4">
    <source>
        <dbReference type="Pfam" id="PF01408"/>
    </source>
</evidence>
<evidence type="ECO:0000313" key="7">
    <source>
        <dbReference type="Proteomes" id="UP001155240"/>
    </source>
</evidence>
<dbReference type="GO" id="GO:0016491">
    <property type="term" value="F:oxidoreductase activity"/>
    <property type="evidence" value="ECO:0007669"/>
    <property type="project" value="UniProtKB-KW"/>
</dbReference>
<gene>
    <name evidence="6" type="ORF">NB037_11035</name>
</gene>
<reference evidence="6" key="1">
    <citation type="submission" date="2022-06" db="EMBL/GenBank/DDBJ databases">
        <title>Whole genome shotgun sequencing (WGS) of Rathayibacter sp. ZW T2_19, isolated from stored onions (Allium cepa).</title>
        <authorList>
            <person name="Stoll D.A."/>
            <person name="Huch M."/>
        </authorList>
    </citation>
    <scope>NUCLEOTIDE SEQUENCE</scope>
    <source>
        <strain evidence="6">ZW T2_19</strain>
    </source>
</reference>
<evidence type="ECO:0000313" key="6">
    <source>
        <dbReference type="EMBL" id="MCM6762951.1"/>
    </source>
</evidence>
<dbReference type="SUPFAM" id="SSF51735">
    <property type="entry name" value="NAD(P)-binding Rossmann-fold domains"/>
    <property type="match status" value="1"/>
</dbReference>
<proteinExistence type="inferred from homology"/>
<dbReference type="InterPro" id="IPR000683">
    <property type="entry name" value="Gfo/Idh/MocA-like_OxRdtase_N"/>
</dbReference>
<dbReference type="Pfam" id="PF01408">
    <property type="entry name" value="GFO_IDH_MocA"/>
    <property type="match status" value="1"/>
</dbReference>